<feature type="chain" id="PRO_5022835929" description="DUF1552 domain-containing protein" evidence="1">
    <location>
        <begin position="34"/>
        <end position="456"/>
    </location>
</feature>
<gene>
    <name evidence="2" type="ORF">Poly51_32580</name>
</gene>
<reference evidence="2 3" key="1">
    <citation type="submission" date="2019-02" db="EMBL/GenBank/DDBJ databases">
        <title>Deep-cultivation of Planctomycetes and their phenomic and genomic characterization uncovers novel biology.</title>
        <authorList>
            <person name="Wiegand S."/>
            <person name="Jogler M."/>
            <person name="Boedeker C."/>
            <person name="Pinto D."/>
            <person name="Vollmers J."/>
            <person name="Rivas-Marin E."/>
            <person name="Kohn T."/>
            <person name="Peeters S.H."/>
            <person name="Heuer A."/>
            <person name="Rast P."/>
            <person name="Oberbeckmann S."/>
            <person name="Bunk B."/>
            <person name="Jeske O."/>
            <person name="Meyerdierks A."/>
            <person name="Storesund J.E."/>
            <person name="Kallscheuer N."/>
            <person name="Luecker S."/>
            <person name="Lage O.M."/>
            <person name="Pohl T."/>
            <person name="Merkel B.J."/>
            <person name="Hornburger P."/>
            <person name="Mueller R.-W."/>
            <person name="Bruemmer F."/>
            <person name="Labrenz M."/>
            <person name="Spormann A.M."/>
            <person name="Op Den Camp H."/>
            <person name="Overmann J."/>
            <person name="Amann R."/>
            <person name="Jetten M.S.M."/>
            <person name="Mascher T."/>
            <person name="Medema M.H."/>
            <person name="Devos D.P."/>
            <person name="Kaster A.-K."/>
            <person name="Ovreas L."/>
            <person name="Rohde M."/>
            <person name="Galperin M.Y."/>
            <person name="Jogler C."/>
        </authorList>
    </citation>
    <scope>NUCLEOTIDE SEQUENCE [LARGE SCALE GENOMIC DNA]</scope>
    <source>
        <strain evidence="2 3">Poly51</strain>
    </source>
</reference>
<dbReference type="InterPro" id="IPR006311">
    <property type="entry name" value="TAT_signal"/>
</dbReference>
<dbReference type="RefSeq" id="WP_146458740.1">
    <property type="nucleotide sequence ID" value="NZ_SJPW01000004.1"/>
</dbReference>
<dbReference type="AlphaFoldDB" id="A0A5C6F417"/>
<dbReference type="Pfam" id="PF07586">
    <property type="entry name" value="HXXSHH"/>
    <property type="match status" value="1"/>
</dbReference>
<evidence type="ECO:0000313" key="3">
    <source>
        <dbReference type="Proteomes" id="UP000318288"/>
    </source>
</evidence>
<name>A0A5C6F417_9BACT</name>
<evidence type="ECO:0008006" key="4">
    <source>
        <dbReference type="Google" id="ProtNLM"/>
    </source>
</evidence>
<dbReference type="InterPro" id="IPR011447">
    <property type="entry name" value="DUF1552"/>
</dbReference>
<dbReference type="Proteomes" id="UP000318288">
    <property type="component" value="Unassembled WGS sequence"/>
</dbReference>
<accession>A0A5C6F417</accession>
<sequence precursor="true">MKPPIHRRRFLNKLSLGASAPLLGPMLARIASAAEGELPPQRFLFVVEGNSLPPKQVHPEGIPFVEREDRKTFSDTALGDLKLPTSLAPIDAYRDRLSIIQGLSGRMCTGGHSSNHGTLGAYHANLGRNVRGATIDGLLGQIYPGIFPNVVLGISSRQDLSVDFNISASAPGKSLATICDPRIAFSRLFGSAAEGAARREFVARQHLLDHMGGDIKRARAELNGVEKDKIDTYLESFETLRTRSGRLVEVRDKLKVPVASDKFSSREATDKLDAHIEIATASLIGGLTNCVTIASGVGFPNMNVTFSGLGINRHKHIIGHALYNLGDKSAWEESEKIRAFHFELIARTMAALDGVPEGDGTMLDRTTIVYLSDGAETHHSRCYEWPMVVISGSRGGLKGGGRYLQYPDYGLDGHRTMNCLFNTLLHSAGTPRDDFGSIDPNIDEAMHRGPLQELLS</sequence>
<dbReference type="OrthoDB" id="230029at2"/>
<keyword evidence="1" id="KW-0732">Signal</keyword>
<organism evidence="2 3">
    <name type="scientific">Rubripirellula tenax</name>
    <dbReference type="NCBI Taxonomy" id="2528015"/>
    <lineage>
        <taxon>Bacteria</taxon>
        <taxon>Pseudomonadati</taxon>
        <taxon>Planctomycetota</taxon>
        <taxon>Planctomycetia</taxon>
        <taxon>Pirellulales</taxon>
        <taxon>Pirellulaceae</taxon>
        <taxon>Rubripirellula</taxon>
    </lineage>
</organism>
<keyword evidence="3" id="KW-1185">Reference proteome</keyword>
<feature type="signal peptide" evidence="1">
    <location>
        <begin position="1"/>
        <end position="33"/>
    </location>
</feature>
<dbReference type="EMBL" id="SJPW01000004">
    <property type="protein sequence ID" value="TWU54539.1"/>
    <property type="molecule type" value="Genomic_DNA"/>
</dbReference>
<protein>
    <recommendedName>
        <fullName evidence="4">DUF1552 domain-containing protein</fullName>
    </recommendedName>
</protein>
<evidence type="ECO:0000256" key="1">
    <source>
        <dbReference type="SAM" id="SignalP"/>
    </source>
</evidence>
<evidence type="ECO:0000313" key="2">
    <source>
        <dbReference type="EMBL" id="TWU54539.1"/>
    </source>
</evidence>
<dbReference type="PROSITE" id="PS51318">
    <property type="entry name" value="TAT"/>
    <property type="match status" value="1"/>
</dbReference>
<proteinExistence type="predicted"/>
<comment type="caution">
    <text evidence="2">The sequence shown here is derived from an EMBL/GenBank/DDBJ whole genome shotgun (WGS) entry which is preliminary data.</text>
</comment>